<evidence type="ECO:0000313" key="1">
    <source>
        <dbReference type="EMBL" id="MFI6495905.1"/>
    </source>
</evidence>
<dbReference type="Gene3D" id="2.60.120.560">
    <property type="entry name" value="Exo-inulinase, domain 1"/>
    <property type="match status" value="1"/>
</dbReference>
<name>A0ABW7YJX8_9ACTN</name>
<reference evidence="1 2" key="1">
    <citation type="submission" date="2024-10" db="EMBL/GenBank/DDBJ databases">
        <title>The Natural Products Discovery Center: Release of the First 8490 Sequenced Strains for Exploring Actinobacteria Biosynthetic Diversity.</title>
        <authorList>
            <person name="Kalkreuter E."/>
            <person name="Kautsar S.A."/>
            <person name="Yang D."/>
            <person name="Bader C.D."/>
            <person name="Teijaro C.N."/>
            <person name="Fluegel L."/>
            <person name="Davis C.M."/>
            <person name="Simpson J.R."/>
            <person name="Lauterbach L."/>
            <person name="Steele A.D."/>
            <person name="Gui C."/>
            <person name="Meng S."/>
            <person name="Li G."/>
            <person name="Viehrig K."/>
            <person name="Ye F."/>
            <person name="Su P."/>
            <person name="Kiefer A.F."/>
            <person name="Nichols A."/>
            <person name="Cepeda A.J."/>
            <person name="Yan W."/>
            <person name="Fan B."/>
            <person name="Jiang Y."/>
            <person name="Adhikari A."/>
            <person name="Zheng C.-J."/>
            <person name="Schuster L."/>
            <person name="Cowan T.M."/>
            <person name="Smanski M.J."/>
            <person name="Chevrette M.G."/>
            <person name="De Carvalho L.P.S."/>
            <person name="Shen B."/>
        </authorList>
    </citation>
    <scope>NUCLEOTIDE SEQUENCE [LARGE SCALE GENOMIC DNA]</scope>
    <source>
        <strain evidence="1 2">NPDC050545</strain>
    </source>
</reference>
<accession>A0ABW7YJX8</accession>
<keyword evidence="2" id="KW-1185">Reference proteome</keyword>
<evidence type="ECO:0000313" key="2">
    <source>
        <dbReference type="Proteomes" id="UP001612741"/>
    </source>
</evidence>
<evidence type="ECO:0008006" key="3">
    <source>
        <dbReference type="Google" id="ProtNLM"/>
    </source>
</evidence>
<gene>
    <name evidence="1" type="ORF">ACIBG2_00885</name>
</gene>
<dbReference type="EMBL" id="JBITGY010000001">
    <property type="protein sequence ID" value="MFI6495905.1"/>
    <property type="molecule type" value="Genomic_DNA"/>
</dbReference>
<proteinExistence type="predicted"/>
<comment type="caution">
    <text evidence="1">The sequence shown here is derived from an EMBL/GenBank/DDBJ whole genome shotgun (WGS) entry which is preliminary data.</text>
</comment>
<sequence length="660" mass="71242">MAVYRVDQYGRTYYGPNPEVPSFDETTFTAYSVGYEGIYLGWRNPAGDYEGFRLVASMSGYPRTSADGELLMETGVGAPVFHVHADAVPGAFHYYAIFLEINGVWLRAGTASTLHVRDYSMVRWFWERIPIHHRLLQGANLTVDADSNETLLRLISMLGYSMDRLRTSMQAALDATDLRTTHITTVTHRAASLGASVPEGITADQARVITIDSAYLASERGHPSAMRAAARAASGWDVTLRVTPNLLPSYDMAEQLNPSFPEWDASIRYIVGTVVRTDLHLYRCIVAAYGFDQAPPGNGSNNTWWTVHSAVDDRTVAWDSALLTQHGWRGVSHTGGVANALIVPKVGIGVPHPITGDRDANCLTIHNTHSGTADIAAVSLPDNPTGNPLVPIGYGIMLPRVTEWAVDSTYEAERLVAHRGQVWRATRTTTGKRPSTHPSWVRNSTDPRLRLTLSGYTHQAHGTAQAATAVVPYVTWFDEYGKLIGTATASSTADTRVLDTWTTYPGTNALAPLNGRTTEFGGKAWEDIVPGLQRDSHVDGVVRPSSGNTRAVSVINYGAANATLATTLATAPEAGKKQGLVLRLSDASNYLRATRTALEKVVAGVVTQLATYATAAADGDRLTVKVQGNNYTVMINGTQVATATDSHNATATKFGIAVEA</sequence>
<organism evidence="1 2">
    <name type="scientific">Nonomuraea typhae</name>
    <dbReference type="NCBI Taxonomy" id="2603600"/>
    <lineage>
        <taxon>Bacteria</taxon>
        <taxon>Bacillati</taxon>
        <taxon>Actinomycetota</taxon>
        <taxon>Actinomycetes</taxon>
        <taxon>Streptosporangiales</taxon>
        <taxon>Streptosporangiaceae</taxon>
        <taxon>Nonomuraea</taxon>
    </lineage>
</organism>
<dbReference type="RefSeq" id="WP_397077692.1">
    <property type="nucleotide sequence ID" value="NZ_JBITGY010000001.1"/>
</dbReference>
<protein>
    <recommendedName>
        <fullName evidence="3">Minor tail protein</fullName>
    </recommendedName>
</protein>
<dbReference type="Proteomes" id="UP001612741">
    <property type="component" value="Unassembled WGS sequence"/>
</dbReference>